<reference evidence="13" key="1">
    <citation type="journal article" date="2023" name="Mol. Plant Microbe Interact.">
        <title>Elucidating the Obligate Nature and Biological Capacity of an Invasive Fungal Corn Pathogen.</title>
        <authorList>
            <person name="MacCready J.S."/>
            <person name="Roggenkamp E.M."/>
            <person name="Gdanetz K."/>
            <person name="Chilvers M.I."/>
        </authorList>
    </citation>
    <scope>NUCLEOTIDE SEQUENCE</scope>
    <source>
        <strain evidence="13">PM02</strain>
    </source>
</reference>
<comment type="catalytic activity">
    <reaction evidence="9">
        <text>(sulfur carrier)-H + L-cysteine = (sulfur carrier)-SH + L-alanine</text>
        <dbReference type="Rhea" id="RHEA:43892"/>
        <dbReference type="Rhea" id="RHEA-COMP:14737"/>
        <dbReference type="Rhea" id="RHEA-COMP:14739"/>
        <dbReference type="ChEBI" id="CHEBI:29917"/>
        <dbReference type="ChEBI" id="CHEBI:35235"/>
        <dbReference type="ChEBI" id="CHEBI:57972"/>
        <dbReference type="ChEBI" id="CHEBI:64428"/>
        <dbReference type="EC" id="2.8.1.7"/>
    </reaction>
</comment>
<evidence type="ECO:0000256" key="10">
    <source>
        <dbReference type="RuleBase" id="RU004504"/>
    </source>
</evidence>
<dbReference type="InterPro" id="IPR015422">
    <property type="entry name" value="PyrdxlP-dep_Trfase_small"/>
</dbReference>
<dbReference type="InterPro" id="IPR000192">
    <property type="entry name" value="Aminotrans_V_dom"/>
</dbReference>
<keyword evidence="6" id="KW-0663">Pyridoxal phosphate</keyword>
<evidence type="ECO:0000256" key="9">
    <source>
        <dbReference type="ARBA" id="ARBA00050776"/>
    </source>
</evidence>
<dbReference type="GO" id="GO:0051536">
    <property type="term" value="F:iron-sulfur cluster binding"/>
    <property type="evidence" value="ECO:0007669"/>
    <property type="project" value="UniProtKB-KW"/>
</dbReference>
<dbReference type="EC" id="2.8.1.7" evidence="3"/>
<dbReference type="SUPFAM" id="SSF53383">
    <property type="entry name" value="PLP-dependent transferases"/>
    <property type="match status" value="1"/>
</dbReference>
<dbReference type="GO" id="GO:0005739">
    <property type="term" value="C:mitochondrion"/>
    <property type="evidence" value="ECO:0007669"/>
    <property type="project" value="TreeGrafter"/>
</dbReference>
<organism evidence="13 14">
    <name type="scientific">Phyllachora maydis</name>
    <dbReference type="NCBI Taxonomy" id="1825666"/>
    <lineage>
        <taxon>Eukaryota</taxon>
        <taxon>Fungi</taxon>
        <taxon>Dikarya</taxon>
        <taxon>Ascomycota</taxon>
        <taxon>Pezizomycotina</taxon>
        <taxon>Sordariomycetes</taxon>
        <taxon>Sordariomycetidae</taxon>
        <taxon>Phyllachorales</taxon>
        <taxon>Phyllachoraceae</taxon>
        <taxon>Phyllachora</taxon>
    </lineage>
</organism>
<evidence type="ECO:0000256" key="6">
    <source>
        <dbReference type="ARBA" id="ARBA00022898"/>
    </source>
</evidence>
<evidence type="ECO:0000313" key="14">
    <source>
        <dbReference type="Proteomes" id="UP001217918"/>
    </source>
</evidence>
<dbReference type="Gene3D" id="1.10.260.50">
    <property type="match status" value="1"/>
</dbReference>
<evidence type="ECO:0000256" key="5">
    <source>
        <dbReference type="ARBA" id="ARBA00022723"/>
    </source>
</evidence>
<protein>
    <recommendedName>
        <fullName evidence="3">cysteine desulfurase</fullName>
        <ecNumber evidence="3">2.8.1.7</ecNumber>
    </recommendedName>
</protein>
<keyword evidence="4" id="KW-0808">Transferase</keyword>
<evidence type="ECO:0000256" key="3">
    <source>
        <dbReference type="ARBA" id="ARBA00012239"/>
    </source>
</evidence>
<accession>A0AAD9I3F2</accession>
<dbReference type="InterPro" id="IPR020578">
    <property type="entry name" value="Aminotrans_V_PyrdxlP_BS"/>
</dbReference>
<dbReference type="AlphaFoldDB" id="A0AAD9I3F2"/>
<keyword evidence="7" id="KW-0408">Iron</keyword>
<dbReference type="GO" id="GO:0005634">
    <property type="term" value="C:nucleus"/>
    <property type="evidence" value="ECO:0007669"/>
    <property type="project" value="TreeGrafter"/>
</dbReference>
<dbReference type="InterPro" id="IPR015424">
    <property type="entry name" value="PyrdxlP-dep_Trfase"/>
</dbReference>
<dbReference type="GO" id="GO:0016226">
    <property type="term" value="P:iron-sulfur cluster assembly"/>
    <property type="evidence" value="ECO:0007669"/>
    <property type="project" value="TreeGrafter"/>
</dbReference>
<dbReference type="InterPro" id="IPR036629">
    <property type="entry name" value="YjbJ_sf"/>
</dbReference>
<evidence type="ECO:0000313" key="13">
    <source>
        <dbReference type="EMBL" id="KAK2070243.1"/>
    </source>
</evidence>
<dbReference type="SUPFAM" id="SSF69047">
    <property type="entry name" value="Hypothetical protein YjbJ"/>
    <property type="match status" value="1"/>
</dbReference>
<evidence type="ECO:0000256" key="1">
    <source>
        <dbReference type="ARBA" id="ARBA00001933"/>
    </source>
</evidence>
<dbReference type="Gene3D" id="3.90.1150.10">
    <property type="entry name" value="Aspartate Aminotransferase, domain 1"/>
    <property type="match status" value="1"/>
</dbReference>
<keyword evidence="8" id="KW-0411">Iron-sulfur</keyword>
<comment type="similarity">
    <text evidence="2">Belongs to the class-V pyridoxal-phosphate-dependent aminotransferase family. NifS/IscS subfamily.</text>
</comment>
<comment type="caution">
    <text evidence="13">The sequence shown here is derived from an EMBL/GenBank/DDBJ whole genome shotgun (WGS) entry which is preliminary data.</text>
</comment>
<evidence type="ECO:0000256" key="2">
    <source>
        <dbReference type="ARBA" id="ARBA00006490"/>
    </source>
</evidence>
<proteinExistence type="inferred from homology"/>
<comment type="cofactor">
    <cofactor evidence="1 10">
        <name>pyridoxal 5'-phosphate</name>
        <dbReference type="ChEBI" id="CHEBI:597326"/>
    </cofactor>
</comment>
<dbReference type="PROSITE" id="PS00595">
    <property type="entry name" value="AA_TRANSFER_CLASS_5"/>
    <property type="match status" value="1"/>
</dbReference>
<dbReference type="PANTHER" id="PTHR11601:SF34">
    <property type="entry name" value="CYSTEINE DESULFURASE"/>
    <property type="match status" value="1"/>
</dbReference>
<dbReference type="GO" id="GO:0031071">
    <property type="term" value="F:cysteine desulfurase activity"/>
    <property type="evidence" value="ECO:0007669"/>
    <property type="project" value="UniProtKB-EC"/>
</dbReference>
<gene>
    <name evidence="13" type="ORF">P8C59_004755</name>
</gene>
<dbReference type="Pfam" id="PF00266">
    <property type="entry name" value="Aminotran_5"/>
    <property type="match status" value="1"/>
</dbReference>
<keyword evidence="5" id="KW-0479">Metal-binding</keyword>
<feature type="region of interest" description="Disordered" evidence="11">
    <location>
        <begin position="380"/>
        <end position="406"/>
    </location>
</feature>
<evidence type="ECO:0000256" key="11">
    <source>
        <dbReference type="SAM" id="MobiDB-lite"/>
    </source>
</evidence>
<dbReference type="FunFam" id="3.40.640.10:FF:000003">
    <property type="entry name" value="Cysteine desulfurase IscS"/>
    <property type="match status" value="1"/>
</dbReference>
<dbReference type="InterPro" id="IPR015421">
    <property type="entry name" value="PyrdxlP-dep_Trfase_major"/>
</dbReference>
<evidence type="ECO:0000256" key="4">
    <source>
        <dbReference type="ARBA" id="ARBA00022679"/>
    </source>
</evidence>
<dbReference type="GO" id="GO:0046872">
    <property type="term" value="F:metal ion binding"/>
    <property type="evidence" value="ECO:0007669"/>
    <property type="project" value="UniProtKB-KW"/>
</dbReference>
<dbReference type="PANTHER" id="PTHR11601">
    <property type="entry name" value="CYSTEINE DESULFURYLASE FAMILY MEMBER"/>
    <property type="match status" value="1"/>
</dbReference>
<dbReference type="Gene3D" id="3.40.640.10">
    <property type="entry name" value="Type I PLP-dependent aspartate aminotransferase-like (Major domain)"/>
    <property type="match status" value="1"/>
</dbReference>
<dbReference type="EMBL" id="JAQQPM010000003">
    <property type="protein sequence ID" value="KAK2070243.1"/>
    <property type="molecule type" value="Genomic_DNA"/>
</dbReference>
<name>A0AAD9I3F2_9PEZI</name>
<keyword evidence="14" id="KW-1185">Reference proteome</keyword>
<sequence>MADVLKQAKLIEEGQRPIYLDMQATTPVDPRVLDAMMPFYVGIYGNPHSRTHAYGWESEKAVEEARKHIAELICADPKEIIFTSGATESNNMSIKGVTRFFGRSGKKKHIITSQTEHKCVLDSCRHLQDEGFEVTYLPVKNTGLIDLAELEAAMRPDTALVSIMAVNNEIGVIQPLEEIGRLCRQNKVFFHTDAAQAVGKLPMDVNAMNIDLMSISSHKIYGPKGIGACYVRRRPRVRLDPIISGGGQERGLRSGTLAPPLVVGFGEACRIAKAELQYDSKRIKLLSDRLLKGLLIRFGIGRFTTEAEIDYVLRAVLDLNSGNPTSTAQALYDKAAGVAQSAYHSIVGNPEGQAQAENRQDKAQAEYDASHATVKVAGYSASSSGTVTKDDPDRAAGSWNQTIGSGKEALGNLVGHEGLKQSGREQNLQGQEQEAKGQLSDYASGIADRATGAVGSTIAGLTGDKAKAAAYDKQHDVGKTQQRGAEHDIQKQAEAQAHQYSGLQVQEGPEDRDGAPIWSVPDPNASVYALRTTYNMGAGSGVQDPHDYLVDMELAAAEMIDVNAEGRRAHVGLTSVF</sequence>
<evidence type="ECO:0000259" key="12">
    <source>
        <dbReference type="Pfam" id="PF00266"/>
    </source>
</evidence>
<evidence type="ECO:0000256" key="8">
    <source>
        <dbReference type="ARBA" id="ARBA00023014"/>
    </source>
</evidence>
<evidence type="ECO:0000256" key="7">
    <source>
        <dbReference type="ARBA" id="ARBA00023004"/>
    </source>
</evidence>
<dbReference type="Proteomes" id="UP001217918">
    <property type="component" value="Unassembled WGS sequence"/>
</dbReference>
<dbReference type="GO" id="GO:0005829">
    <property type="term" value="C:cytosol"/>
    <property type="evidence" value="ECO:0007669"/>
    <property type="project" value="TreeGrafter"/>
</dbReference>
<feature type="domain" description="Aminotransferase class V" evidence="12">
    <location>
        <begin position="18"/>
        <end position="304"/>
    </location>
</feature>